<feature type="non-terminal residue" evidence="2">
    <location>
        <position position="1"/>
    </location>
</feature>
<dbReference type="Proteomes" id="UP001165090">
    <property type="component" value="Unassembled WGS sequence"/>
</dbReference>
<feature type="region of interest" description="Disordered" evidence="1">
    <location>
        <begin position="634"/>
        <end position="674"/>
    </location>
</feature>
<feature type="region of interest" description="Disordered" evidence="1">
    <location>
        <begin position="210"/>
        <end position="229"/>
    </location>
</feature>
<feature type="region of interest" description="Disordered" evidence="1">
    <location>
        <begin position="1018"/>
        <end position="1037"/>
    </location>
</feature>
<accession>A0ABQ5SAM6</accession>
<evidence type="ECO:0000256" key="1">
    <source>
        <dbReference type="SAM" id="MobiDB-lite"/>
    </source>
</evidence>
<protein>
    <submittedName>
        <fullName evidence="2">Uncharacterized protein</fullName>
    </submittedName>
</protein>
<name>A0ABQ5SAM6_9CHLO</name>
<proteinExistence type="predicted"/>
<comment type="caution">
    <text evidence="2">The sequence shown here is derived from an EMBL/GenBank/DDBJ whole genome shotgun (WGS) entry which is preliminary data.</text>
</comment>
<feature type="region of interest" description="Disordered" evidence="1">
    <location>
        <begin position="752"/>
        <end position="782"/>
    </location>
</feature>
<gene>
    <name evidence="2" type="ORF">VaNZ11_011083</name>
</gene>
<evidence type="ECO:0000313" key="3">
    <source>
        <dbReference type="Proteomes" id="UP001165090"/>
    </source>
</evidence>
<feature type="compositionally biased region" description="Low complexity" evidence="1">
    <location>
        <begin position="324"/>
        <end position="346"/>
    </location>
</feature>
<keyword evidence="3" id="KW-1185">Reference proteome</keyword>
<feature type="region of interest" description="Disordered" evidence="1">
    <location>
        <begin position="488"/>
        <end position="508"/>
    </location>
</feature>
<feature type="compositionally biased region" description="Low complexity" evidence="1">
    <location>
        <begin position="634"/>
        <end position="647"/>
    </location>
</feature>
<reference evidence="2 3" key="1">
    <citation type="journal article" date="2023" name="IScience">
        <title>Expanded male sex-determining region conserved during the evolution of homothallism in the green alga Volvox.</title>
        <authorList>
            <person name="Yamamoto K."/>
            <person name="Matsuzaki R."/>
            <person name="Mahakham W."/>
            <person name="Heman W."/>
            <person name="Sekimoto H."/>
            <person name="Kawachi M."/>
            <person name="Minakuchi Y."/>
            <person name="Toyoda A."/>
            <person name="Nozaki H."/>
        </authorList>
    </citation>
    <scope>NUCLEOTIDE SEQUENCE [LARGE SCALE GENOMIC DNA]</scope>
    <source>
        <strain evidence="2 3">NIES-4468</strain>
    </source>
</reference>
<sequence>PAVGLTLRCPAAAAAGEPQHRNSPRRLRPSNPSLPGPARQRTKAAVSPALVPQRAGVRLANPTISSAAAATAPVAAAAAAAPVAALATARRPQEGKTRPASAAPAGLRKAAIKEAAAATPPRPSAQTGTEPVAPAAAPAAVIASVQKQYNSKLHAPVKCEAAGAAARLHHVTLTVAAVTSPQGTAIKAAAPVSELVAQPHGPPPPLVVQATTSRSGGKPAAAAADSRGVDPHVRVPTVAEATAKRQGLKWGAAPAATAVMPLTLPTSGPAGWQQEATVAVAVAGPGAGAEAGEGERAGVPPSTGENVARVPSAKATQMQHVPGAPAAKQTAAATRPAAAKQTAAATRPPPVTPAALKPPVRDAAKPCSPPAATKRAAARPGPVAAAAAGGGGGGAAKGATRAPVTAATKADCVAGQPPPKCSLAPKPNSAPVCVPTRRLSKSYAAMAQASAERMPDRAVAAAAGRSVKAATAKAGAALPPALQLPRTPWKVSSKAAPKPQATKRRAPGMKAPVAAAAAAANKAPAAKPLKAPPPAAAAAGIRRPATIKQVSAAGPATVEVVLTASPMPVKCDVASLQGGRPAGKAAAAAGRQLKANGRTKDVIPPLPQPQPQLQRKSSRAVLVDAAAAAVAASTAPVPAVPTSAPKPNRVTGQTPPSEAMPTAAAPPENNTVRIEPVGDSVRRSKAEVTAAAAIAAAAAAAAAAAMMTRRSTTVRPKLYAELLEVARRGQAAKPAPKPAGPKAAVGHTAVRQGLGPRSASKAGLGSGCGFEAPQDPDLGSRRAENPATAIAATPRLASMRTAVQAASPGATGDPLVTARWDGTAVAPPPPAVTLASAAAVTMLHPPRSPAAAVRSALPASGSQFTTAVGSRGAFTRQGYGPGLVSESPHARILDSRHGAVAALVPLPAYLTQMAPADANPANVGALRPASLIAGHLGTAAVAPTRMPTATQVVAATAVQAARQRTAAAAMPPLSPPPLYDSTRSCDTARERTIVTAATGTASGNGEVATVMNATAVAATRRRSGKAGPDKRASRRPMGLGATPISAAAVGVSPSPPGRVDLSSEVAALRTAVSKPVHGSSAPINAPVAVGVGRSLGPTAVEDKASARSSCGETNGFNYGAAALPNARVLARGYGVRGSRWK</sequence>
<evidence type="ECO:0000313" key="2">
    <source>
        <dbReference type="EMBL" id="GLI66987.1"/>
    </source>
</evidence>
<organism evidence="2 3">
    <name type="scientific">Volvox africanus</name>
    <dbReference type="NCBI Taxonomy" id="51714"/>
    <lineage>
        <taxon>Eukaryota</taxon>
        <taxon>Viridiplantae</taxon>
        <taxon>Chlorophyta</taxon>
        <taxon>core chlorophytes</taxon>
        <taxon>Chlorophyceae</taxon>
        <taxon>CS clade</taxon>
        <taxon>Chlamydomonadales</taxon>
        <taxon>Volvocaceae</taxon>
        <taxon>Volvox</taxon>
    </lineage>
</organism>
<feature type="region of interest" description="Disordered" evidence="1">
    <location>
        <begin position="1"/>
        <end position="50"/>
    </location>
</feature>
<feature type="region of interest" description="Disordered" evidence="1">
    <location>
        <begin position="287"/>
        <end position="399"/>
    </location>
</feature>
<dbReference type="EMBL" id="BSDZ01000078">
    <property type="protein sequence ID" value="GLI66987.1"/>
    <property type="molecule type" value="Genomic_DNA"/>
</dbReference>
<feature type="compositionally biased region" description="Low complexity" evidence="1">
    <location>
        <begin position="370"/>
        <end position="387"/>
    </location>
</feature>